<comment type="caution">
    <text evidence="1">The sequence shown here is derived from an EMBL/GenBank/DDBJ whole genome shotgun (WGS) entry which is preliminary data.</text>
</comment>
<dbReference type="EMBL" id="WMBB01000005">
    <property type="protein sequence ID" value="MTE13464.1"/>
    <property type="molecule type" value="Genomic_DNA"/>
</dbReference>
<dbReference type="RefSeq" id="WP_154787936.1">
    <property type="nucleotide sequence ID" value="NZ_WMBB01000005.1"/>
</dbReference>
<dbReference type="InterPro" id="IPR011990">
    <property type="entry name" value="TPR-like_helical_dom_sf"/>
</dbReference>
<organism evidence="1 2">
    <name type="scientific">Nocardia aurantiaca</name>
    <dbReference type="NCBI Taxonomy" id="2675850"/>
    <lineage>
        <taxon>Bacteria</taxon>
        <taxon>Bacillati</taxon>
        <taxon>Actinomycetota</taxon>
        <taxon>Actinomycetes</taxon>
        <taxon>Mycobacteriales</taxon>
        <taxon>Nocardiaceae</taxon>
        <taxon>Nocardia</taxon>
    </lineage>
</organism>
<name>A0A6I3KYZ4_9NOCA</name>
<evidence type="ECO:0000313" key="1">
    <source>
        <dbReference type="EMBL" id="MTE13464.1"/>
    </source>
</evidence>
<dbReference type="Gene3D" id="1.25.40.10">
    <property type="entry name" value="Tetratricopeptide repeat domain"/>
    <property type="match status" value="1"/>
</dbReference>
<dbReference type="AlphaFoldDB" id="A0A6I3KYZ4"/>
<sequence length="164" mass="17778">MTAVLAESLDLNGVRASAIAVHERAAGIARLLGDRVAESDALFNLGETYLRTDDYVTGMDLLDRARIGYRTASEALGEANALCYLGLGRYLSADYPAAITILEQAIEMYRELGDRRRRDGALPRIRDVILASTRAAAITGPNPPARVPELIFAPAEVERVLYSG</sequence>
<evidence type="ECO:0008006" key="3">
    <source>
        <dbReference type="Google" id="ProtNLM"/>
    </source>
</evidence>
<evidence type="ECO:0000313" key="2">
    <source>
        <dbReference type="Proteomes" id="UP000432464"/>
    </source>
</evidence>
<accession>A0A6I3KYZ4</accession>
<reference evidence="1 2" key="1">
    <citation type="submission" date="2019-11" db="EMBL/GenBank/DDBJ databases">
        <title>Nocardia sp. nov. CT2-14 isolated from soil.</title>
        <authorList>
            <person name="Kanchanasin P."/>
            <person name="Tanasupawat S."/>
            <person name="Yuki M."/>
            <person name="Kudo T."/>
        </authorList>
    </citation>
    <scope>NUCLEOTIDE SEQUENCE [LARGE SCALE GENOMIC DNA]</scope>
    <source>
        <strain evidence="1 2">CT2-14</strain>
    </source>
</reference>
<keyword evidence="2" id="KW-1185">Reference proteome</keyword>
<dbReference type="Proteomes" id="UP000432464">
    <property type="component" value="Unassembled WGS sequence"/>
</dbReference>
<dbReference type="SUPFAM" id="SSF48452">
    <property type="entry name" value="TPR-like"/>
    <property type="match status" value="1"/>
</dbReference>
<protein>
    <recommendedName>
        <fullName evidence="3">Tetratricopeptide repeat protein</fullName>
    </recommendedName>
</protein>
<gene>
    <name evidence="1" type="ORF">GLP40_11850</name>
</gene>
<proteinExistence type="predicted"/>